<reference evidence="2" key="1">
    <citation type="submission" date="2024-05" db="EMBL/GenBank/DDBJ databases">
        <title>Planctomycetes of the genus Singulisphaera possess chitinolytic capabilities.</title>
        <authorList>
            <person name="Ivanova A."/>
        </authorList>
    </citation>
    <scope>NUCLEOTIDE SEQUENCE</scope>
    <source>
        <strain evidence="2">Ch08T</strain>
    </source>
</reference>
<evidence type="ECO:0000313" key="2">
    <source>
        <dbReference type="EMBL" id="XBH08401.1"/>
    </source>
</evidence>
<dbReference type="RefSeq" id="WP_406701252.1">
    <property type="nucleotide sequence ID" value="NZ_CP155447.1"/>
</dbReference>
<dbReference type="EMBL" id="CP155447">
    <property type="protein sequence ID" value="XBH08401.1"/>
    <property type="molecule type" value="Genomic_DNA"/>
</dbReference>
<protein>
    <submittedName>
        <fullName evidence="2">Helix-turn-helix domain-containing protein</fullName>
    </submittedName>
</protein>
<organism evidence="2">
    <name type="scientific">Singulisphaera sp. Ch08</name>
    <dbReference type="NCBI Taxonomy" id="3120278"/>
    <lineage>
        <taxon>Bacteria</taxon>
        <taxon>Pseudomonadati</taxon>
        <taxon>Planctomycetota</taxon>
        <taxon>Planctomycetia</taxon>
        <taxon>Isosphaerales</taxon>
        <taxon>Isosphaeraceae</taxon>
        <taxon>Singulisphaera</taxon>
    </lineage>
</organism>
<feature type="domain" description="Transposase putative helix-turn-helix" evidence="1">
    <location>
        <begin position="2"/>
        <end position="30"/>
    </location>
</feature>
<gene>
    <name evidence="2" type="ORF">V5E97_31915</name>
</gene>
<accession>A0AAU7CUN5</accession>
<dbReference type="InterPro" id="IPR021027">
    <property type="entry name" value="Transposase_put_HTH"/>
</dbReference>
<dbReference type="Pfam" id="PF12323">
    <property type="entry name" value="HTH_OrfB_IS605"/>
    <property type="match status" value="1"/>
</dbReference>
<evidence type="ECO:0000259" key="1">
    <source>
        <dbReference type="Pfam" id="PF12323"/>
    </source>
</evidence>
<dbReference type="AlphaFoldDB" id="A0AAU7CUN5"/>
<sequence length="41" mass="4783">MKPTKAQAHTLNRMAGARRWVWNWALRDGKSTTGNSERRSR</sequence>
<proteinExistence type="predicted"/>
<name>A0AAU7CUN5_9BACT</name>